<gene>
    <name evidence="1" type="ORF">Cvel_22878</name>
</gene>
<reference evidence="1" key="1">
    <citation type="submission" date="2014-11" db="EMBL/GenBank/DDBJ databases">
        <authorList>
            <person name="Otto D Thomas"/>
            <person name="Naeem Raeece"/>
        </authorList>
    </citation>
    <scope>NUCLEOTIDE SEQUENCE</scope>
</reference>
<sequence>MPLGHEERPEFFARLTKTADRRETVVREVARTFIAFLRSHGVEAKQHGSWTQRIALPDSDCDISCPNDLNLEKTKEAVLRVQSRQEFVIQEEVSEWRLLIRGRHGVLLDVTQKAMHHTEPYHKAEHIMTSVNSAVDENVRLAVLVVKLWVRKHIQTFQPKDGYPNAYTFLLIFLFLCTHRGLLYL</sequence>
<dbReference type="EMBL" id="CDMZ01001432">
    <property type="protein sequence ID" value="CEM32445.1"/>
    <property type="molecule type" value="Genomic_DNA"/>
</dbReference>
<evidence type="ECO:0008006" key="2">
    <source>
        <dbReference type="Google" id="ProtNLM"/>
    </source>
</evidence>
<accession>A0A0G4GPY7</accession>
<dbReference type="AlphaFoldDB" id="A0A0G4GPY7"/>
<protein>
    <recommendedName>
        <fullName evidence="2">Polymerase nucleotidyl transferase domain-containing protein</fullName>
    </recommendedName>
</protein>
<dbReference type="SUPFAM" id="SSF81301">
    <property type="entry name" value="Nucleotidyltransferase"/>
    <property type="match status" value="1"/>
</dbReference>
<organism evidence="1">
    <name type="scientific">Chromera velia CCMP2878</name>
    <dbReference type="NCBI Taxonomy" id="1169474"/>
    <lineage>
        <taxon>Eukaryota</taxon>
        <taxon>Sar</taxon>
        <taxon>Alveolata</taxon>
        <taxon>Colpodellida</taxon>
        <taxon>Chromeraceae</taxon>
        <taxon>Chromera</taxon>
    </lineage>
</organism>
<proteinExistence type="predicted"/>
<dbReference type="VEuPathDB" id="CryptoDB:Cvel_22878"/>
<name>A0A0G4GPY7_9ALVE</name>
<evidence type="ECO:0000313" key="1">
    <source>
        <dbReference type="EMBL" id="CEM32445.1"/>
    </source>
</evidence>
<dbReference type="InterPro" id="IPR043519">
    <property type="entry name" value="NT_sf"/>
</dbReference>
<dbReference type="PhylomeDB" id="A0A0G4GPY7"/>